<evidence type="ECO:0000313" key="1">
    <source>
        <dbReference type="EMBL" id="HIH09280.1"/>
    </source>
</evidence>
<sequence>MKPQRPPKPTATRAHMLGLDNRAAYIKLKSQNEAHRISVGIFEGCLFNKPSIPLQLTAANAAKAIERRAAHIEALGEIPFFRRLLTRKAPINIMVGGRSHQHTLLANGIRLNVGSAMARVKRMEYRIVVVLDKWGRKMLFYKSSGTESGLAGKWLPFKEIGYGTKRSGRLDYGIWKYEGHPDFPDNPLVNGISQAIGEQEGLINTRRVDNEYYVRAINDLL</sequence>
<protein>
    <submittedName>
        <fullName evidence="1">Uncharacterized protein</fullName>
    </submittedName>
</protein>
<reference evidence="2" key="1">
    <citation type="journal article" date="2020" name="bioRxiv">
        <title>A rank-normalized archaeal taxonomy based on genome phylogeny resolves widespread incomplete and uneven classifications.</title>
        <authorList>
            <person name="Rinke C."/>
            <person name="Chuvochina M."/>
            <person name="Mussig A.J."/>
            <person name="Chaumeil P.-A."/>
            <person name="Waite D.W."/>
            <person name="Whitman W.B."/>
            <person name="Parks D.H."/>
            <person name="Hugenholtz P."/>
        </authorList>
    </citation>
    <scope>NUCLEOTIDE SEQUENCE [LARGE SCALE GENOMIC DNA]</scope>
</reference>
<dbReference type="AlphaFoldDB" id="A0A7J4IWP6"/>
<gene>
    <name evidence="1" type="ORF">HA254_01280</name>
</gene>
<dbReference type="Proteomes" id="UP000565078">
    <property type="component" value="Unassembled WGS sequence"/>
</dbReference>
<dbReference type="EMBL" id="DUGC01000027">
    <property type="protein sequence ID" value="HIH09280.1"/>
    <property type="molecule type" value="Genomic_DNA"/>
</dbReference>
<accession>A0A7J4IWP6</accession>
<proteinExistence type="predicted"/>
<name>A0A7J4IWP6_9ARCH</name>
<comment type="caution">
    <text evidence="1">The sequence shown here is derived from an EMBL/GenBank/DDBJ whole genome shotgun (WGS) entry which is preliminary data.</text>
</comment>
<evidence type="ECO:0000313" key="2">
    <source>
        <dbReference type="Proteomes" id="UP000565078"/>
    </source>
</evidence>
<organism evidence="1 2">
    <name type="scientific">Candidatus Iainarchaeum sp</name>
    <dbReference type="NCBI Taxonomy" id="3101447"/>
    <lineage>
        <taxon>Archaea</taxon>
        <taxon>Candidatus Iainarchaeota</taxon>
        <taxon>Candidatus Iainarchaeia</taxon>
        <taxon>Candidatus Iainarchaeales</taxon>
        <taxon>Candidatus Iainarchaeaceae</taxon>
        <taxon>Candidatus Iainarchaeum</taxon>
    </lineage>
</organism>